<keyword evidence="1" id="KW-1133">Transmembrane helix</keyword>
<dbReference type="AlphaFoldDB" id="A0A1X0SD91"/>
<sequence>MIRLTAALFGKPSVNISHLLYWAYYVIFSMTFKLKFYFLMLLLVDFVQK</sequence>
<evidence type="ECO:0000313" key="3">
    <source>
        <dbReference type="Proteomes" id="UP000242381"/>
    </source>
</evidence>
<protein>
    <submittedName>
        <fullName evidence="2">Uncharacterized protein</fullName>
    </submittedName>
</protein>
<dbReference type="EMBL" id="KV921268">
    <property type="protein sequence ID" value="ORE22264.1"/>
    <property type="molecule type" value="Genomic_DNA"/>
</dbReference>
<name>A0A1X0SD91_RHIZD</name>
<keyword evidence="1" id="KW-0472">Membrane</keyword>
<feature type="transmembrane region" description="Helical" evidence="1">
    <location>
        <begin position="22"/>
        <end position="44"/>
    </location>
</feature>
<gene>
    <name evidence="2" type="ORF">BCV71DRAFT_193264</name>
</gene>
<evidence type="ECO:0000313" key="2">
    <source>
        <dbReference type="EMBL" id="ORE22264.1"/>
    </source>
</evidence>
<dbReference type="Proteomes" id="UP000242381">
    <property type="component" value="Unassembled WGS sequence"/>
</dbReference>
<keyword evidence="1" id="KW-0812">Transmembrane</keyword>
<organism evidence="2 3">
    <name type="scientific">Rhizopus microsporus</name>
    <dbReference type="NCBI Taxonomy" id="58291"/>
    <lineage>
        <taxon>Eukaryota</taxon>
        <taxon>Fungi</taxon>
        <taxon>Fungi incertae sedis</taxon>
        <taxon>Mucoromycota</taxon>
        <taxon>Mucoromycotina</taxon>
        <taxon>Mucoromycetes</taxon>
        <taxon>Mucorales</taxon>
        <taxon>Mucorineae</taxon>
        <taxon>Rhizopodaceae</taxon>
        <taxon>Rhizopus</taxon>
    </lineage>
</organism>
<accession>A0A1X0SD91</accession>
<reference evidence="2 3" key="1">
    <citation type="journal article" date="2016" name="Proc. Natl. Acad. Sci. U.S.A.">
        <title>Lipid metabolic changes in an early divergent fungus govern the establishment of a mutualistic symbiosis with endobacteria.</title>
        <authorList>
            <person name="Lastovetsky O.A."/>
            <person name="Gaspar M.L."/>
            <person name="Mondo S.J."/>
            <person name="LaButti K.M."/>
            <person name="Sandor L."/>
            <person name="Grigoriev I.V."/>
            <person name="Henry S.A."/>
            <person name="Pawlowska T.E."/>
        </authorList>
    </citation>
    <scope>NUCLEOTIDE SEQUENCE [LARGE SCALE GENOMIC DNA]</scope>
    <source>
        <strain evidence="2 3">ATCC 11559</strain>
    </source>
</reference>
<proteinExistence type="predicted"/>
<evidence type="ECO:0000256" key="1">
    <source>
        <dbReference type="SAM" id="Phobius"/>
    </source>
</evidence>